<dbReference type="InterPro" id="IPR011990">
    <property type="entry name" value="TPR-like_helical_dom_sf"/>
</dbReference>
<feature type="compositionally biased region" description="Polar residues" evidence="2">
    <location>
        <begin position="535"/>
        <end position="546"/>
    </location>
</feature>
<reference evidence="4" key="1">
    <citation type="submission" date="2021-02" db="EMBL/GenBank/DDBJ databases">
        <authorList>
            <person name="Dougan E. K."/>
            <person name="Rhodes N."/>
            <person name="Thang M."/>
            <person name="Chan C."/>
        </authorList>
    </citation>
    <scope>NUCLEOTIDE SEQUENCE</scope>
</reference>
<dbReference type="PANTHER" id="PTHR37031">
    <property type="entry name" value="METALLOPHOSPHATASE BINDING DOMAIN PROTEIN"/>
    <property type="match status" value="1"/>
</dbReference>
<feature type="region of interest" description="Disordered" evidence="2">
    <location>
        <begin position="535"/>
        <end position="559"/>
    </location>
</feature>
<dbReference type="InterPro" id="IPR002885">
    <property type="entry name" value="PPR_rpt"/>
</dbReference>
<protein>
    <recommendedName>
        <fullName evidence="3">PhoD-like phosphatase metallophosphatase domain-containing protein</fullName>
    </recommendedName>
</protein>
<evidence type="ECO:0000256" key="2">
    <source>
        <dbReference type="SAM" id="MobiDB-lite"/>
    </source>
</evidence>
<feature type="domain" description="PhoD-like phosphatase metallophosphatase" evidence="3">
    <location>
        <begin position="801"/>
        <end position="1031"/>
    </location>
</feature>
<dbReference type="InterPro" id="IPR038607">
    <property type="entry name" value="PhoD-like_sf"/>
</dbReference>
<dbReference type="AlphaFoldDB" id="A0A812N225"/>
<evidence type="ECO:0000256" key="1">
    <source>
        <dbReference type="PROSITE-ProRule" id="PRU00708"/>
    </source>
</evidence>
<dbReference type="OrthoDB" id="433090at2759"/>
<dbReference type="Pfam" id="PF09423">
    <property type="entry name" value="PhoD"/>
    <property type="match status" value="1"/>
</dbReference>
<dbReference type="SUPFAM" id="SSF56300">
    <property type="entry name" value="Metallo-dependent phosphatases"/>
    <property type="match status" value="1"/>
</dbReference>
<dbReference type="InterPro" id="IPR018946">
    <property type="entry name" value="PhoD-like_MPP"/>
</dbReference>
<dbReference type="PROSITE" id="PS51375">
    <property type="entry name" value="PPR"/>
    <property type="match status" value="1"/>
</dbReference>
<dbReference type="Gene3D" id="3.60.21.70">
    <property type="entry name" value="PhoD-like phosphatase"/>
    <property type="match status" value="1"/>
</dbReference>
<gene>
    <name evidence="4" type="ORF">SNAT2548_LOCUS14490</name>
</gene>
<feature type="region of interest" description="Disordered" evidence="2">
    <location>
        <begin position="441"/>
        <end position="466"/>
    </location>
</feature>
<dbReference type="Pfam" id="PF13812">
    <property type="entry name" value="PPR_3"/>
    <property type="match status" value="1"/>
</dbReference>
<dbReference type="PANTHER" id="PTHR37031:SF2">
    <property type="entry name" value="PHOD-LIKE PHOSPHATASE METALLOPHOSPHATASE DOMAIN-CONTAINING PROTEIN"/>
    <property type="match status" value="1"/>
</dbReference>
<sequence length="1041" mass="114420">MDNWSISPDVIACNAALTACAACSWRLVLQLLGSFPSRRLTPDVVSFSVAASACRSTQWQEALSCLQGAVDGALAPDATLWSATITACGDAGEWQRALELFASSRRVADAGLFAAAVRACQVGVQWQLALLVLREMRLAGASGPKLEKGTKDVRDDRLVAFGAALSAAERRNWLWALHLAEALGQEGLCQNVITRSTAVSAWGRGYRWQEALTFLHGAGRESVQANVFTYTAASSAAEKAQRWRMAQQLLCVVGCQNVEPNVQAFSALCSAWAENGSWRQAAALVQAMQTAGPQPNQFTYNGLARACQRGDSWTHALRLFATLDEGRDGVQPDLLTLDASIKAFERGGQTWLLPPLTRALTSVKAADGNQESLVLELLGHALSSTQAAAFARKRVAPVLRRLRGCLGSGSRDDVLAAQFGLGELFTSHVLEEASLSAHTGMSGPAWLPGARHPVRSRGENSPSEPRAQELAASIAMWSEKAQARCRAFGHGGSRRYEDMKLLTQVYVEHDRLWHSERHALLALLSQLLISTFAPQGSTKHASPLSDQHNKQETDSPGKMVTCSRPTPAAAAACPHINVVMADDEEDYAAAGNRELFEKLLENLQREGDLLSRKLYDYADADYSGDVSSEEVLAVLSRLAAELGLPEEAIQSLSVAAPELEAEEQRRRWSDSLQQLCAEAGATKFKEKVRELLHGPLPGEPRIILGPVIGKVTESSARILVEASHDVDNFSCACNAEGSSSAATAKMTLKARRPSVVKLDGLAPSTLYSVEVQGAKLLVDRCSFRTLPAGGWRLGDGRPPCFAVASCNCVYENRKRGASREDLWAELKSRLESGFPVDYMLHLGDNVYLDSDLHLVEKGKKRLEDWDDCKWGVARDWLTKMDDPSKWSEHEKEIEEHFRNVYRETWGHRPTRWVLANVPNLMILDDHDIRDDWGDRPEDKDEKSVDRFLADIAYRVYNSYQRLLYEDPEMQPDGRSCAPKCDHHMHAFGDVGLLFVDVRGCKTFHWNPSEDIAVPMLGQAQWSAIQHELAEGSAGRNCFDLI</sequence>
<keyword evidence="5" id="KW-1185">Reference proteome</keyword>
<dbReference type="InterPro" id="IPR029052">
    <property type="entry name" value="Metallo-depent_PP-like"/>
</dbReference>
<dbReference type="Gene3D" id="1.25.40.10">
    <property type="entry name" value="Tetratricopeptide repeat domain"/>
    <property type="match status" value="2"/>
</dbReference>
<accession>A0A812N225</accession>
<feature type="repeat" description="PPR" evidence="1">
    <location>
        <begin position="261"/>
        <end position="295"/>
    </location>
</feature>
<evidence type="ECO:0000259" key="3">
    <source>
        <dbReference type="Pfam" id="PF09423"/>
    </source>
</evidence>
<evidence type="ECO:0000313" key="4">
    <source>
        <dbReference type="EMBL" id="CAE7273047.1"/>
    </source>
</evidence>
<name>A0A812N225_9DINO</name>
<evidence type="ECO:0000313" key="5">
    <source>
        <dbReference type="Proteomes" id="UP000604046"/>
    </source>
</evidence>
<dbReference type="Proteomes" id="UP000604046">
    <property type="component" value="Unassembled WGS sequence"/>
</dbReference>
<dbReference type="EMBL" id="CAJNDS010001691">
    <property type="protein sequence ID" value="CAE7273047.1"/>
    <property type="molecule type" value="Genomic_DNA"/>
</dbReference>
<comment type="caution">
    <text evidence="4">The sequence shown here is derived from an EMBL/GenBank/DDBJ whole genome shotgun (WGS) entry which is preliminary data.</text>
</comment>
<organism evidence="4 5">
    <name type="scientific">Symbiodinium natans</name>
    <dbReference type="NCBI Taxonomy" id="878477"/>
    <lineage>
        <taxon>Eukaryota</taxon>
        <taxon>Sar</taxon>
        <taxon>Alveolata</taxon>
        <taxon>Dinophyceae</taxon>
        <taxon>Suessiales</taxon>
        <taxon>Symbiodiniaceae</taxon>
        <taxon>Symbiodinium</taxon>
    </lineage>
</organism>
<proteinExistence type="predicted"/>